<protein>
    <submittedName>
        <fullName evidence="2">Uncharacterized protein</fullName>
    </submittedName>
</protein>
<sequence length="37" mass="4509">MARKMQLLGFPWMVNLLMEGLYFFSKNSYLFTKNFKN</sequence>
<keyword evidence="1" id="KW-0812">Transmembrane</keyword>
<name>A0A0K2VJE9_LEPSM</name>
<dbReference type="AlphaFoldDB" id="A0A0K2VJE9"/>
<evidence type="ECO:0000313" key="2">
    <source>
        <dbReference type="EMBL" id="CDW50327.1"/>
    </source>
</evidence>
<keyword evidence="1" id="KW-0472">Membrane</keyword>
<accession>A0A0K2VJE9</accession>
<evidence type="ECO:0000256" key="1">
    <source>
        <dbReference type="SAM" id="Phobius"/>
    </source>
</evidence>
<feature type="transmembrane region" description="Helical" evidence="1">
    <location>
        <begin position="7"/>
        <end position="25"/>
    </location>
</feature>
<feature type="non-terminal residue" evidence="2">
    <location>
        <position position="37"/>
    </location>
</feature>
<organism evidence="2">
    <name type="scientific">Lepeophtheirus salmonis</name>
    <name type="common">Salmon louse</name>
    <name type="synonym">Caligus salmonis</name>
    <dbReference type="NCBI Taxonomy" id="72036"/>
    <lineage>
        <taxon>Eukaryota</taxon>
        <taxon>Metazoa</taxon>
        <taxon>Ecdysozoa</taxon>
        <taxon>Arthropoda</taxon>
        <taxon>Crustacea</taxon>
        <taxon>Multicrustacea</taxon>
        <taxon>Hexanauplia</taxon>
        <taxon>Copepoda</taxon>
        <taxon>Siphonostomatoida</taxon>
        <taxon>Caligidae</taxon>
        <taxon>Lepeophtheirus</taxon>
    </lineage>
</organism>
<dbReference type="EMBL" id="HACA01032966">
    <property type="protein sequence ID" value="CDW50327.1"/>
    <property type="molecule type" value="Transcribed_RNA"/>
</dbReference>
<proteinExistence type="predicted"/>
<reference evidence="2" key="1">
    <citation type="submission" date="2014-05" db="EMBL/GenBank/DDBJ databases">
        <authorList>
            <person name="Chronopoulou M."/>
        </authorList>
    </citation>
    <scope>NUCLEOTIDE SEQUENCE</scope>
    <source>
        <tissue evidence="2">Whole organism</tissue>
    </source>
</reference>
<keyword evidence="1" id="KW-1133">Transmembrane helix</keyword>